<reference evidence="2" key="1">
    <citation type="journal article" date="2022" name="Mol. Ecol. Resour.">
        <title>The genomes of chicory, endive, great burdock and yacon provide insights into Asteraceae palaeo-polyploidization history and plant inulin production.</title>
        <authorList>
            <person name="Fan W."/>
            <person name="Wang S."/>
            <person name="Wang H."/>
            <person name="Wang A."/>
            <person name="Jiang F."/>
            <person name="Liu H."/>
            <person name="Zhao H."/>
            <person name="Xu D."/>
            <person name="Zhang Y."/>
        </authorList>
    </citation>
    <scope>NUCLEOTIDE SEQUENCE [LARGE SCALE GENOMIC DNA]</scope>
    <source>
        <strain evidence="2">cv. Yunnan</strain>
    </source>
</reference>
<reference evidence="1 2" key="2">
    <citation type="journal article" date="2022" name="Mol. Ecol. Resour.">
        <title>The genomes of chicory, endive, great burdock and yacon provide insights into Asteraceae paleo-polyploidization history and plant inulin production.</title>
        <authorList>
            <person name="Fan W."/>
            <person name="Wang S."/>
            <person name="Wang H."/>
            <person name="Wang A."/>
            <person name="Jiang F."/>
            <person name="Liu H."/>
            <person name="Zhao H."/>
            <person name="Xu D."/>
            <person name="Zhang Y."/>
        </authorList>
    </citation>
    <scope>NUCLEOTIDE SEQUENCE [LARGE SCALE GENOMIC DNA]</scope>
    <source>
        <strain evidence="2">cv. Yunnan</strain>
        <tissue evidence="1">Leaves</tissue>
    </source>
</reference>
<dbReference type="Proteomes" id="UP001056120">
    <property type="component" value="Linkage Group LG26"/>
</dbReference>
<evidence type="ECO:0000313" key="2">
    <source>
        <dbReference type="Proteomes" id="UP001056120"/>
    </source>
</evidence>
<dbReference type="EMBL" id="CM042043">
    <property type="protein sequence ID" value="KAI3694416.1"/>
    <property type="molecule type" value="Genomic_DNA"/>
</dbReference>
<proteinExistence type="predicted"/>
<keyword evidence="2" id="KW-1185">Reference proteome</keyword>
<evidence type="ECO:0000313" key="1">
    <source>
        <dbReference type="EMBL" id="KAI3694416.1"/>
    </source>
</evidence>
<gene>
    <name evidence="1" type="ORF">L1987_77381</name>
</gene>
<organism evidence="1 2">
    <name type="scientific">Smallanthus sonchifolius</name>
    <dbReference type="NCBI Taxonomy" id="185202"/>
    <lineage>
        <taxon>Eukaryota</taxon>
        <taxon>Viridiplantae</taxon>
        <taxon>Streptophyta</taxon>
        <taxon>Embryophyta</taxon>
        <taxon>Tracheophyta</taxon>
        <taxon>Spermatophyta</taxon>
        <taxon>Magnoliopsida</taxon>
        <taxon>eudicotyledons</taxon>
        <taxon>Gunneridae</taxon>
        <taxon>Pentapetalae</taxon>
        <taxon>asterids</taxon>
        <taxon>campanulids</taxon>
        <taxon>Asterales</taxon>
        <taxon>Asteraceae</taxon>
        <taxon>Asteroideae</taxon>
        <taxon>Heliantheae alliance</taxon>
        <taxon>Millerieae</taxon>
        <taxon>Smallanthus</taxon>
    </lineage>
</organism>
<sequence>MDESKPDRSSDKGPEAPNACKKGKEETETLVHNEKYRPLRIRETHGLRDDIDVDTPKRDVKGPKVFERVKEEFEAIVEAIHQRKEDKSHDSPSSIKRDDAIFKETKKKNSHAEHRGSPSYRGETHGRGEDIDPDTPIGEFKGQEKPSFEKKIKNKLKIRKEKQSKEIILLDSASDLPACW</sequence>
<accession>A0ACB8Z9K9</accession>
<protein>
    <submittedName>
        <fullName evidence="1">Uncharacterized protein</fullName>
    </submittedName>
</protein>
<name>A0ACB8Z9K9_9ASTR</name>
<comment type="caution">
    <text evidence="1">The sequence shown here is derived from an EMBL/GenBank/DDBJ whole genome shotgun (WGS) entry which is preliminary data.</text>
</comment>